<keyword evidence="2" id="KW-1185">Reference proteome</keyword>
<gene>
    <name evidence="1" type="ORF">RclHR1_19010004</name>
</gene>
<protein>
    <submittedName>
        <fullName evidence="1">Uncharacterized protein</fullName>
    </submittedName>
</protein>
<dbReference type="Proteomes" id="UP000247702">
    <property type="component" value="Unassembled WGS sequence"/>
</dbReference>
<dbReference type="EMBL" id="BEXD01001004">
    <property type="protein sequence ID" value="GBB91670.1"/>
    <property type="molecule type" value="Genomic_DNA"/>
</dbReference>
<reference evidence="1 2" key="1">
    <citation type="submission" date="2017-11" db="EMBL/GenBank/DDBJ databases">
        <title>The genome of Rhizophagus clarus HR1 reveals common genetic basis of auxotrophy among arbuscular mycorrhizal fungi.</title>
        <authorList>
            <person name="Kobayashi Y."/>
        </authorList>
    </citation>
    <scope>NUCLEOTIDE SEQUENCE [LARGE SCALE GENOMIC DNA]</scope>
    <source>
        <strain evidence="1 2">HR1</strain>
    </source>
</reference>
<organism evidence="1 2">
    <name type="scientific">Rhizophagus clarus</name>
    <dbReference type="NCBI Taxonomy" id="94130"/>
    <lineage>
        <taxon>Eukaryota</taxon>
        <taxon>Fungi</taxon>
        <taxon>Fungi incertae sedis</taxon>
        <taxon>Mucoromycota</taxon>
        <taxon>Glomeromycotina</taxon>
        <taxon>Glomeromycetes</taxon>
        <taxon>Glomerales</taxon>
        <taxon>Glomeraceae</taxon>
        <taxon>Rhizophagus</taxon>
    </lineage>
</organism>
<accession>A0A2Z6QNP8</accession>
<sequence>MFRIFIKQTFHSEFCANFQLFNLFLSFWNSPVEVYLRQLTLHFYNYNILHFYTDGAVVNLGTPHFKGHSGVLFNDLADELATQGLTLPLITLNQQGQNNVGTIIFNTLEPVNSNLRKFVADLFQACTIDTWFHSLTIQSSFNMDNSPSLRIDWRATKKWLEYNSTDQLKESPTSDYHSALSGFKLKAMHHLLPIGDLLSRNFPQHLPPALLTCHLCLQTQETNKHLWLCPKHHDAITSALQEHKFILETLIRKHQADITQDFDLCIRIENWEFFKSFDDDSHLLYLLLHQIITEDITDFIHLFIQSHKTILTIVLEFAQSLFTHIVIPCWHLHNKSFHDYVKLHHLSVPSFSAHRSQKRKHLQNSSATNSTLQTTPSTSSALARSCTSILDKGFHRNFNSPLYKFTIPPCHFIKPQHFYSPRHFVFILACHFSKVDLSDITSKKSLFKYKF</sequence>
<evidence type="ECO:0000313" key="2">
    <source>
        <dbReference type="Proteomes" id="UP000247702"/>
    </source>
</evidence>
<comment type="caution">
    <text evidence="1">The sequence shown here is derived from an EMBL/GenBank/DDBJ whole genome shotgun (WGS) entry which is preliminary data.</text>
</comment>
<dbReference type="AlphaFoldDB" id="A0A2Z6QNP8"/>
<name>A0A2Z6QNP8_9GLOM</name>
<evidence type="ECO:0000313" key="1">
    <source>
        <dbReference type="EMBL" id="GBB91670.1"/>
    </source>
</evidence>
<proteinExistence type="predicted"/>